<keyword evidence="6 10" id="KW-0732">Signal</keyword>
<dbReference type="PROSITE" id="PS51387">
    <property type="entry name" value="FAD_PCMH"/>
    <property type="match status" value="1"/>
</dbReference>
<evidence type="ECO:0000256" key="5">
    <source>
        <dbReference type="ARBA" id="ARBA00022630"/>
    </source>
</evidence>
<evidence type="ECO:0000256" key="1">
    <source>
        <dbReference type="ARBA" id="ARBA00001974"/>
    </source>
</evidence>
<accession>S8CYF1</accession>
<dbReference type="Gene3D" id="3.40.462.20">
    <property type="match status" value="1"/>
</dbReference>
<keyword evidence="13" id="KW-1185">Reference proteome</keyword>
<evidence type="ECO:0000313" key="13">
    <source>
        <dbReference type="Proteomes" id="UP000015453"/>
    </source>
</evidence>
<gene>
    <name evidence="12" type="ORF">M569_04712</name>
</gene>
<evidence type="ECO:0000256" key="10">
    <source>
        <dbReference type="SAM" id="SignalP"/>
    </source>
</evidence>
<name>S8CYF1_9LAMI</name>
<comment type="pathway">
    <text evidence="2">Alkaloid biosynthesis.</text>
</comment>
<evidence type="ECO:0000256" key="2">
    <source>
        <dbReference type="ARBA" id="ARBA00004913"/>
    </source>
</evidence>
<dbReference type="PANTHER" id="PTHR32448">
    <property type="entry name" value="OS08G0158400 PROTEIN"/>
    <property type="match status" value="1"/>
</dbReference>
<evidence type="ECO:0000259" key="11">
    <source>
        <dbReference type="PROSITE" id="PS51387"/>
    </source>
</evidence>
<dbReference type="Gene3D" id="3.30.43.10">
    <property type="entry name" value="Uridine Diphospho-n-acetylenolpyruvylglucosamine Reductase, domain 2"/>
    <property type="match status" value="1"/>
</dbReference>
<evidence type="ECO:0000313" key="12">
    <source>
        <dbReference type="EMBL" id="EPS70046.1"/>
    </source>
</evidence>
<dbReference type="GO" id="GO:0071949">
    <property type="term" value="F:FAD binding"/>
    <property type="evidence" value="ECO:0007669"/>
    <property type="project" value="InterPro"/>
</dbReference>
<keyword evidence="5" id="KW-0285">Flavoprotein</keyword>
<evidence type="ECO:0000256" key="3">
    <source>
        <dbReference type="ARBA" id="ARBA00005466"/>
    </source>
</evidence>
<sequence length="537" mass="59940">MEKFLCIFFVVFILLSAAANGDEVYASFVNCLSRNAVSDAEISSTVYSPRNPSFQNVLLSAVRNRRFSQSTTRKPSAIFAPAAESHVAAAVICSKELGIQLKIRSGGHDYEGVSYVSNGGEFILLDVSNFRSISVDIPGETAWVGAGAYLGELYYRIWEKSGVHGYPAGLCPTVGVGGHISGAGYGTMLRKYGLTVDNLIDARIVDAGGRVLDRASMGEDLFWAIRGGGGGSFAVILAYRIKLVRVPATVTVFNLQRFFGENATEAVYEFQQIIPQIDDNLFIRVLLQPVTVNNNRVLRATFMGQFLGNSDQLLPITSSQFPKLGLRKEDCREMTWIQSVIFWANYKNPPNSTAVLLNRSPESVIFLKRKSDYVRTPIPISALRSIFQRMVQIGKAGLVLNSYGGVMDRIPESETPFPHRRGVLYKIQYSVNWNEDGPAAESNYVKQARDLHDFMTPFVSSNPREAYLNYRDLDIGTTDNGNDSYAQGLVYGLKYFNNNFYRLVQIKTKVDPDNVFRNEQSIPTFPNRRRRMIVNSF</sequence>
<dbReference type="SUPFAM" id="SSF56176">
    <property type="entry name" value="FAD-binding/transporter-associated domain-like"/>
    <property type="match status" value="1"/>
</dbReference>
<evidence type="ECO:0000256" key="7">
    <source>
        <dbReference type="ARBA" id="ARBA00022827"/>
    </source>
</evidence>
<evidence type="ECO:0000256" key="4">
    <source>
        <dbReference type="ARBA" id="ARBA00022589"/>
    </source>
</evidence>
<keyword evidence="4" id="KW-0017">Alkaloid metabolism</keyword>
<dbReference type="OrthoDB" id="407275at2759"/>
<dbReference type="AlphaFoldDB" id="S8CYF1"/>
<dbReference type="EMBL" id="AUSU01001845">
    <property type="protein sequence ID" value="EPS70046.1"/>
    <property type="molecule type" value="Genomic_DNA"/>
</dbReference>
<feature type="chain" id="PRO_5004549408" description="FAD-binding PCMH-type domain-containing protein" evidence="10">
    <location>
        <begin position="22"/>
        <end position="537"/>
    </location>
</feature>
<keyword evidence="8" id="KW-1015">Disulfide bond</keyword>
<proteinExistence type="inferred from homology"/>
<dbReference type="Gene3D" id="3.30.465.10">
    <property type="match status" value="1"/>
</dbReference>
<dbReference type="InterPro" id="IPR012951">
    <property type="entry name" value="BBE"/>
</dbReference>
<keyword evidence="9" id="KW-0325">Glycoprotein</keyword>
<protein>
    <recommendedName>
        <fullName evidence="11">FAD-binding PCMH-type domain-containing protein</fullName>
    </recommendedName>
</protein>
<reference evidence="12 13" key="1">
    <citation type="journal article" date="2013" name="BMC Genomics">
        <title>The miniature genome of a carnivorous plant Genlisea aurea contains a low number of genes and short non-coding sequences.</title>
        <authorList>
            <person name="Leushkin E.V."/>
            <person name="Sutormin R.A."/>
            <person name="Nabieva E.R."/>
            <person name="Penin A.A."/>
            <person name="Kondrashov A.S."/>
            <person name="Logacheva M.D."/>
        </authorList>
    </citation>
    <scope>NUCLEOTIDE SEQUENCE [LARGE SCALE GENOMIC DNA]</scope>
</reference>
<dbReference type="FunFam" id="3.30.43.10:FF:000004">
    <property type="entry name" value="Berberine bridge enzyme-like 15"/>
    <property type="match status" value="1"/>
</dbReference>
<comment type="cofactor">
    <cofactor evidence="1">
        <name>FAD</name>
        <dbReference type="ChEBI" id="CHEBI:57692"/>
    </cofactor>
</comment>
<dbReference type="InterPro" id="IPR016169">
    <property type="entry name" value="FAD-bd_PCMH_sub2"/>
</dbReference>
<feature type="signal peptide" evidence="10">
    <location>
        <begin position="1"/>
        <end position="21"/>
    </location>
</feature>
<dbReference type="GO" id="GO:0016491">
    <property type="term" value="F:oxidoreductase activity"/>
    <property type="evidence" value="ECO:0007669"/>
    <property type="project" value="InterPro"/>
</dbReference>
<dbReference type="Pfam" id="PF08031">
    <property type="entry name" value="BBE"/>
    <property type="match status" value="1"/>
</dbReference>
<comment type="similarity">
    <text evidence="3">Belongs to the oxygen-dependent FAD-linked oxidoreductase family.</text>
</comment>
<dbReference type="InterPro" id="IPR006094">
    <property type="entry name" value="Oxid_FAD_bind_N"/>
</dbReference>
<feature type="domain" description="FAD-binding PCMH-type" evidence="11">
    <location>
        <begin position="71"/>
        <end position="246"/>
    </location>
</feature>
<evidence type="ECO:0000256" key="9">
    <source>
        <dbReference type="ARBA" id="ARBA00023180"/>
    </source>
</evidence>
<keyword evidence="7" id="KW-0274">FAD</keyword>
<evidence type="ECO:0000256" key="6">
    <source>
        <dbReference type="ARBA" id="ARBA00022729"/>
    </source>
</evidence>
<comment type="caution">
    <text evidence="12">The sequence shown here is derived from an EMBL/GenBank/DDBJ whole genome shotgun (WGS) entry which is preliminary data.</text>
</comment>
<evidence type="ECO:0000256" key="8">
    <source>
        <dbReference type="ARBA" id="ARBA00023157"/>
    </source>
</evidence>
<dbReference type="Proteomes" id="UP000015453">
    <property type="component" value="Unassembled WGS sequence"/>
</dbReference>
<organism evidence="12 13">
    <name type="scientific">Genlisea aurea</name>
    <dbReference type="NCBI Taxonomy" id="192259"/>
    <lineage>
        <taxon>Eukaryota</taxon>
        <taxon>Viridiplantae</taxon>
        <taxon>Streptophyta</taxon>
        <taxon>Embryophyta</taxon>
        <taxon>Tracheophyta</taxon>
        <taxon>Spermatophyta</taxon>
        <taxon>Magnoliopsida</taxon>
        <taxon>eudicotyledons</taxon>
        <taxon>Gunneridae</taxon>
        <taxon>Pentapetalae</taxon>
        <taxon>asterids</taxon>
        <taxon>lamiids</taxon>
        <taxon>Lamiales</taxon>
        <taxon>Lentibulariaceae</taxon>
        <taxon>Genlisea</taxon>
    </lineage>
</organism>
<dbReference type="InterPro" id="IPR016167">
    <property type="entry name" value="FAD-bd_PCMH_sub1"/>
</dbReference>
<dbReference type="InterPro" id="IPR036318">
    <property type="entry name" value="FAD-bd_PCMH-like_sf"/>
</dbReference>
<dbReference type="Pfam" id="PF01565">
    <property type="entry name" value="FAD_binding_4"/>
    <property type="match status" value="1"/>
</dbReference>
<dbReference type="InterPro" id="IPR016166">
    <property type="entry name" value="FAD-bd_PCMH"/>
</dbReference>